<keyword evidence="2" id="KW-1185">Reference proteome</keyword>
<reference evidence="1 2" key="1">
    <citation type="journal article" date="2020" name="Nat. Commun.">
        <title>Genome of Tripterygium wilfordii and identification of cytochrome P450 involved in triptolide biosynthesis.</title>
        <authorList>
            <person name="Tu L."/>
            <person name="Su P."/>
            <person name="Zhang Z."/>
            <person name="Gao L."/>
            <person name="Wang J."/>
            <person name="Hu T."/>
            <person name="Zhou J."/>
            <person name="Zhang Y."/>
            <person name="Zhao Y."/>
            <person name="Liu Y."/>
            <person name="Song Y."/>
            <person name="Tong Y."/>
            <person name="Lu Y."/>
            <person name="Yang J."/>
            <person name="Xu C."/>
            <person name="Jia M."/>
            <person name="Peters R.J."/>
            <person name="Huang L."/>
            <person name="Gao W."/>
        </authorList>
    </citation>
    <scope>NUCLEOTIDE SEQUENCE [LARGE SCALE GENOMIC DNA]</scope>
    <source>
        <strain evidence="2">cv. XIE 37</strain>
        <tissue evidence="1">Leaf</tissue>
    </source>
</reference>
<dbReference type="EMBL" id="JAAARO010000004">
    <property type="protein sequence ID" value="KAF5748744.1"/>
    <property type="molecule type" value="Genomic_DNA"/>
</dbReference>
<dbReference type="AlphaFoldDB" id="A0A7J7DRG0"/>
<evidence type="ECO:0000313" key="2">
    <source>
        <dbReference type="Proteomes" id="UP000593562"/>
    </source>
</evidence>
<organism evidence="1 2">
    <name type="scientific">Tripterygium wilfordii</name>
    <name type="common">Thunder God vine</name>
    <dbReference type="NCBI Taxonomy" id="458696"/>
    <lineage>
        <taxon>Eukaryota</taxon>
        <taxon>Viridiplantae</taxon>
        <taxon>Streptophyta</taxon>
        <taxon>Embryophyta</taxon>
        <taxon>Tracheophyta</taxon>
        <taxon>Spermatophyta</taxon>
        <taxon>Magnoliopsida</taxon>
        <taxon>eudicotyledons</taxon>
        <taxon>Gunneridae</taxon>
        <taxon>Pentapetalae</taxon>
        <taxon>rosids</taxon>
        <taxon>fabids</taxon>
        <taxon>Celastrales</taxon>
        <taxon>Celastraceae</taxon>
        <taxon>Tripterygium</taxon>
    </lineage>
</organism>
<sequence length="114" mass="12651">MSAKYPSLELRTLGIILNKTLTEMSFLLSASSALMLLSNNNDDANMFPLPLKAPLVEQPLGKKNRITLNLGDKNLYSSCFTKHFTPFDPAPNKMQGILPVRLGIDPTEVLYVEL</sequence>
<name>A0A7J7DRG0_TRIWF</name>
<evidence type="ECO:0000313" key="1">
    <source>
        <dbReference type="EMBL" id="KAF5748744.1"/>
    </source>
</evidence>
<proteinExistence type="predicted"/>
<gene>
    <name evidence="1" type="ORF">HS088_TW04G00702</name>
</gene>
<dbReference type="Proteomes" id="UP000593562">
    <property type="component" value="Unassembled WGS sequence"/>
</dbReference>
<protein>
    <submittedName>
        <fullName evidence="1">Uncharacterized protein</fullName>
    </submittedName>
</protein>
<dbReference type="InParanoid" id="A0A7J7DRG0"/>
<comment type="caution">
    <text evidence="1">The sequence shown here is derived from an EMBL/GenBank/DDBJ whole genome shotgun (WGS) entry which is preliminary data.</text>
</comment>
<accession>A0A7J7DRG0</accession>